<keyword evidence="3" id="KW-0378">Hydrolase</keyword>
<feature type="transmembrane region" description="Helical" evidence="2">
    <location>
        <begin position="56"/>
        <end position="78"/>
    </location>
</feature>
<dbReference type="EMBL" id="JACIJC010000002">
    <property type="protein sequence ID" value="MBB5685099.1"/>
    <property type="molecule type" value="Genomic_DNA"/>
</dbReference>
<keyword evidence="3" id="KW-0269">Exonuclease</keyword>
<organism evidence="3 4">
    <name type="scientific">Sphingobium boeckii</name>
    <dbReference type="NCBI Taxonomy" id="1082345"/>
    <lineage>
        <taxon>Bacteria</taxon>
        <taxon>Pseudomonadati</taxon>
        <taxon>Pseudomonadota</taxon>
        <taxon>Alphaproteobacteria</taxon>
        <taxon>Sphingomonadales</taxon>
        <taxon>Sphingomonadaceae</taxon>
        <taxon>Sphingobium</taxon>
    </lineage>
</organism>
<accession>A0A7W9EDN5</accession>
<keyword evidence="4" id="KW-1185">Reference proteome</keyword>
<feature type="transmembrane region" description="Helical" evidence="2">
    <location>
        <begin position="90"/>
        <end position="111"/>
    </location>
</feature>
<evidence type="ECO:0000313" key="4">
    <source>
        <dbReference type="Proteomes" id="UP000549617"/>
    </source>
</evidence>
<dbReference type="AlphaFoldDB" id="A0A7W9EDN5"/>
<name>A0A7W9EDN5_9SPHN</name>
<feature type="coiled-coil region" evidence="1">
    <location>
        <begin position="472"/>
        <end position="506"/>
    </location>
</feature>
<dbReference type="Proteomes" id="UP000549617">
    <property type="component" value="Unassembled WGS sequence"/>
</dbReference>
<keyword evidence="2" id="KW-1133">Transmembrane helix</keyword>
<evidence type="ECO:0000256" key="1">
    <source>
        <dbReference type="SAM" id="Coils"/>
    </source>
</evidence>
<keyword evidence="2" id="KW-0812">Transmembrane</keyword>
<dbReference type="RefSeq" id="WP_184016176.1">
    <property type="nucleotide sequence ID" value="NZ_JACIJC010000002.1"/>
</dbReference>
<keyword evidence="1" id="KW-0175">Coiled coil</keyword>
<proteinExistence type="predicted"/>
<comment type="caution">
    <text evidence="3">The sequence shown here is derived from an EMBL/GenBank/DDBJ whole genome shotgun (WGS) entry which is preliminary data.</text>
</comment>
<evidence type="ECO:0000256" key="2">
    <source>
        <dbReference type="SAM" id="Phobius"/>
    </source>
</evidence>
<evidence type="ECO:0000313" key="3">
    <source>
        <dbReference type="EMBL" id="MBB5685099.1"/>
    </source>
</evidence>
<gene>
    <name evidence="3" type="ORF">FHS49_001107</name>
</gene>
<keyword evidence="2" id="KW-0472">Membrane</keyword>
<sequence>MTGGSRIIDFRRNGAENETATPDAIAPAEAAAHYHQEPETAFWEEDPAPSPWKDRIIASVSAILAGGWIGLVAWTGWTSLGGRMATPAEFAGIVAMGSAPLALIGVGYLLMMRGSKREARRFARTSGALRAESAWLEAVLNSVSTKIEENRASLAAQTTHLLTVGDEAAGRMKVLNEAMRGEVDSIGRQSQALKNAATAARADMSVLLADLPKAQVETRRVTENLRDAGLIAHENAGALEAQLSSLAMRGREADEIAGGAAQRLSAHMARMESTSEVAAARLEGAASQMTVAVDAALSRAADAVDEARKGMEAQGAAMLAMISQSQAALGRTGEDASAALNARIADINDGIVQLGQSLEMHETASREMTSAIQTAFAEVEQKMALLDTTGTQRTGELAQAIALLRGHAEQMTSTLQGGGAMADSLIQKSEALLTALDANARELDETLPAALTRLDSKIDHSRILLASVMPDAEKLEMTAVSASNRLNEAEEAIKRQSATIDAVIADMDKRIGDNRAAVEDLGKAIGLAGDEATRFAESAAPQLLDSLVRVRETALQASERARDSLAAIIPDTAAALAKASDEAMGDTIKTRVEAQMAEISAAADRAVDAAHAASERLMRQMLTIADTSAQVESRIEDAREEVRTANTDSFARRVALLIESLNSTAIDVTKILSNDVTDSAWAAYLKGDRGVFTRRAVRLLDAGEVREIARHYDEDPEFREHVNRYIHDFEALLRNILATREGSPLSVTILSSDMGKLYVALAQAIERLRT</sequence>
<protein>
    <submittedName>
        <fullName evidence="3">Exonuclease VII small subunit</fullName>
    </submittedName>
</protein>
<keyword evidence="3" id="KW-0540">Nuclease</keyword>
<reference evidence="3 4" key="1">
    <citation type="submission" date="2020-08" db="EMBL/GenBank/DDBJ databases">
        <title>Genomic Encyclopedia of Type Strains, Phase IV (KMG-IV): sequencing the most valuable type-strain genomes for metagenomic binning, comparative biology and taxonomic classification.</title>
        <authorList>
            <person name="Goeker M."/>
        </authorList>
    </citation>
    <scope>NUCLEOTIDE SEQUENCE [LARGE SCALE GENOMIC DNA]</scope>
    <source>
        <strain evidence="3 4">DSM 25079</strain>
    </source>
</reference>
<dbReference type="GO" id="GO:0004527">
    <property type="term" value="F:exonuclease activity"/>
    <property type="evidence" value="ECO:0007669"/>
    <property type="project" value="UniProtKB-KW"/>
</dbReference>